<protein>
    <submittedName>
        <fullName evidence="2">DUF4194 domain-containing protein</fullName>
    </submittedName>
</protein>
<feature type="compositionally biased region" description="Polar residues" evidence="1">
    <location>
        <begin position="219"/>
        <end position="228"/>
    </location>
</feature>
<sequence>MSLPSESPLAPAGPAVGESPDVASRPSSLFPGDTGVLAEPTRRALLQLLRGPYIHRERHPKLWPVVIRDQEILASRLSDLFLCLTVDTDRGVAFIRNADARHSDDLPKVTRSTPLSLLDTCLVLLLRDTLLRAETQDSRAFIDRAEIDDAMSVYRPVTFTDEAMFDRRVSTAVERFKSNSVLLSTAEEERFEISPVLALIFDANEVSTVRQAIDRLADPSSSTATSGVTGRPGDDTDGDDTDGDDEDEGVER</sequence>
<feature type="region of interest" description="Disordered" evidence="1">
    <location>
        <begin position="1"/>
        <end position="35"/>
    </location>
</feature>
<evidence type="ECO:0000313" key="2">
    <source>
        <dbReference type="EMBL" id="AZZ38640.1"/>
    </source>
</evidence>
<dbReference type="AlphaFoldDB" id="A0A3T0RXL6"/>
<dbReference type="KEGG" id="aji:C0Z10_01505"/>
<dbReference type="Proteomes" id="UP000285875">
    <property type="component" value="Chromosome"/>
</dbReference>
<proteinExistence type="predicted"/>
<feature type="region of interest" description="Disordered" evidence="1">
    <location>
        <begin position="215"/>
        <end position="252"/>
    </location>
</feature>
<name>A0A3T0RXL6_9ACTN</name>
<feature type="compositionally biased region" description="Acidic residues" evidence="1">
    <location>
        <begin position="235"/>
        <end position="252"/>
    </location>
</feature>
<gene>
    <name evidence="2" type="ORF">C0Z10_01505</name>
</gene>
<accession>A0A3T0RXL6</accession>
<reference evidence="3" key="1">
    <citation type="submission" date="2017-12" db="EMBL/GenBank/DDBJ databases">
        <title>Whole genome sequencing of Acidipropionibacterium jensenii strains JS279 and JS280.</title>
        <authorList>
            <person name="Deptula P."/>
            <person name="Laine P."/>
            <person name="Smolander O.-P."/>
            <person name="Paulin L."/>
            <person name="Auvinen P."/>
            <person name="Varmanen P."/>
        </authorList>
    </citation>
    <scope>NUCLEOTIDE SEQUENCE [LARGE SCALE GENOMIC DNA]</scope>
    <source>
        <strain evidence="3">JS280</strain>
    </source>
</reference>
<dbReference type="EMBL" id="CP025570">
    <property type="protein sequence ID" value="AZZ38640.1"/>
    <property type="molecule type" value="Genomic_DNA"/>
</dbReference>
<organism evidence="2 3">
    <name type="scientific">Acidipropionibacterium jensenii</name>
    <dbReference type="NCBI Taxonomy" id="1749"/>
    <lineage>
        <taxon>Bacteria</taxon>
        <taxon>Bacillati</taxon>
        <taxon>Actinomycetota</taxon>
        <taxon>Actinomycetes</taxon>
        <taxon>Propionibacteriales</taxon>
        <taxon>Propionibacteriaceae</taxon>
        <taxon>Acidipropionibacterium</taxon>
    </lineage>
</organism>
<dbReference type="InterPro" id="IPR025449">
    <property type="entry name" value="JetB"/>
</dbReference>
<dbReference type="Pfam" id="PF13835">
    <property type="entry name" value="DUF4194"/>
    <property type="match status" value="1"/>
</dbReference>
<dbReference type="RefSeq" id="WP_097798238.1">
    <property type="nucleotide sequence ID" value="NZ_CP025570.1"/>
</dbReference>
<evidence type="ECO:0000256" key="1">
    <source>
        <dbReference type="SAM" id="MobiDB-lite"/>
    </source>
</evidence>
<evidence type="ECO:0000313" key="3">
    <source>
        <dbReference type="Proteomes" id="UP000285875"/>
    </source>
</evidence>